<keyword evidence="5" id="KW-0862">Zinc</keyword>
<evidence type="ECO:0000259" key="10">
    <source>
        <dbReference type="Pfam" id="PF12323"/>
    </source>
</evidence>
<dbReference type="PANTHER" id="PTHR30405">
    <property type="entry name" value="TRANSPOSASE"/>
    <property type="match status" value="1"/>
</dbReference>
<dbReference type="EMBL" id="JACJSG010000099">
    <property type="protein sequence ID" value="MBD2505576.1"/>
    <property type="molecule type" value="Genomic_DNA"/>
</dbReference>
<evidence type="ECO:0000313" key="11">
    <source>
        <dbReference type="EMBL" id="MBD2505576.1"/>
    </source>
</evidence>
<evidence type="ECO:0000256" key="5">
    <source>
        <dbReference type="ARBA" id="ARBA00022833"/>
    </source>
</evidence>
<evidence type="ECO:0000259" key="8">
    <source>
        <dbReference type="Pfam" id="PF01385"/>
    </source>
</evidence>
<evidence type="ECO:0000313" key="12">
    <source>
        <dbReference type="Proteomes" id="UP000661112"/>
    </source>
</evidence>
<evidence type="ECO:0000259" key="9">
    <source>
        <dbReference type="Pfam" id="PF07282"/>
    </source>
</evidence>
<keyword evidence="7" id="KW-0233">DNA recombination</keyword>
<sequence length="408" mass="46938">MRLTYQYRLRLTKKQVDTFENWIELCRRQYNYRLAERFNWYKENRCDVDRCSIVYCSIAPLKDKPNRWSQQKDLANTKALFPEYKELPSHTLQDVIARVDKTFDRWLKGDSNGKRSGRPRFKGKGRYRSLTFPDPIKPEHIEGKFIQLAKIGKIKVILHRPIPDGFKIKTATITRKADGWYIGLSLEDMTVPSFTTDAIPTPDNTVGIDMGLKSFLVTSDNQKVQIPHYYRKAEKKLKRLQRQLSRKKKGSNRRKKSIKRVAKTHLKVVNQRKDFHYKIAIWLLNQSQVIAHEDLNIKALTRSKLAKSVTDAGWGQFLQILNTKAASAGCLVVAVNPNGTSQECSDCGATVSKTLSDRWHNCQCKASYCRDHNAARNIKHRAVGHPVLKARGVLTDGWTVKREACAVP</sequence>
<dbReference type="InterPro" id="IPR051399">
    <property type="entry name" value="RNA-guided_DNA_endo/Transpos"/>
</dbReference>
<comment type="caution">
    <text evidence="11">The sequence shown here is derived from an EMBL/GenBank/DDBJ whole genome shotgun (WGS) entry which is preliminary data.</text>
</comment>
<dbReference type="Proteomes" id="UP000661112">
    <property type="component" value="Unassembled WGS sequence"/>
</dbReference>
<feature type="domain" description="Transposase putative helix-turn-helix" evidence="10">
    <location>
        <begin position="1"/>
        <end position="45"/>
    </location>
</feature>
<accession>A0ABR8DF25</accession>
<evidence type="ECO:0000256" key="4">
    <source>
        <dbReference type="ARBA" id="ARBA00022723"/>
    </source>
</evidence>
<feature type="domain" description="Cas12f1-like TNB" evidence="9">
    <location>
        <begin position="314"/>
        <end position="378"/>
    </location>
</feature>
<comment type="similarity">
    <text evidence="2">In the N-terminal section; belongs to the transposase 2 family.</text>
</comment>
<keyword evidence="12" id="KW-1185">Reference proteome</keyword>
<dbReference type="Pfam" id="PF12323">
    <property type="entry name" value="HTH_OrfB_IS605"/>
    <property type="match status" value="1"/>
</dbReference>
<dbReference type="RefSeq" id="WP_190480506.1">
    <property type="nucleotide sequence ID" value="NZ_JACJSG010000099.1"/>
</dbReference>
<evidence type="ECO:0000256" key="6">
    <source>
        <dbReference type="ARBA" id="ARBA00023125"/>
    </source>
</evidence>
<dbReference type="InterPro" id="IPR001959">
    <property type="entry name" value="Transposase"/>
</dbReference>
<keyword evidence="4" id="KW-0479">Metal-binding</keyword>
<evidence type="ECO:0000256" key="7">
    <source>
        <dbReference type="ARBA" id="ARBA00023172"/>
    </source>
</evidence>
<dbReference type="Pfam" id="PF07282">
    <property type="entry name" value="Cas12f1-like_TNB"/>
    <property type="match status" value="1"/>
</dbReference>
<dbReference type="NCBIfam" id="TIGR01766">
    <property type="entry name" value="IS200/IS605 family accessory protein TnpB-like domain"/>
    <property type="match status" value="1"/>
</dbReference>
<dbReference type="Pfam" id="PF01385">
    <property type="entry name" value="OrfB_IS605"/>
    <property type="match status" value="1"/>
</dbReference>
<comment type="similarity">
    <text evidence="1">In the C-terminal section; belongs to the transposase 35 family.</text>
</comment>
<evidence type="ECO:0000256" key="1">
    <source>
        <dbReference type="ARBA" id="ARBA00008761"/>
    </source>
</evidence>
<feature type="domain" description="Probable transposase IS891/IS1136/IS1341" evidence="8">
    <location>
        <begin position="200"/>
        <end position="303"/>
    </location>
</feature>
<gene>
    <name evidence="11" type="primary">tnpB</name>
    <name evidence="11" type="ORF">H6G83_34125</name>
</gene>
<keyword evidence="6" id="KW-0238">DNA-binding</keyword>
<name>A0ABR8DF25_9NOST</name>
<evidence type="ECO:0000256" key="3">
    <source>
        <dbReference type="ARBA" id="ARBA00022578"/>
    </source>
</evidence>
<dbReference type="PANTHER" id="PTHR30405:SF25">
    <property type="entry name" value="RNA-GUIDED DNA ENDONUCLEASE INSQ-RELATED"/>
    <property type="match status" value="1"/>
</dbReference>
<keyword evidence="3" id="KW-0815">Transposition</keyword>
<organism evidence="11 12">
    <name type="scientific">Anabaena azotica FACHB-119</name>
    <dbReference type="NCBI Taxonomy" id="947527"/>
    <lineage>
        <taxon>Bacteria</taxon>
        <taxon>Bacillati</taxon>
        <taxon>Cyanobacteriota</taxon>
        <taxon>Cyanophyceae</taxon>
        <taxon>Nostocales</taxon>
        <taxon>Nostocaceae</taxon>
        <taxon>Anabaena</taxon>
        <taxon>Anabaena azotica</taxon>
    </lineage>
</organism>
<dbReference type="InterPro" id="IPR010095">
    <property type="entry name" value="Cas12f1-like_TNB"/>
</dbReference>
<dbReference type="NCBIfam" id="NF040570">
    <property type="entry name" value="guided_TnpB"/>
    <property type="match status" value="1"/>
</dbReference>
<evidence type="ECO:0000256" key="2">
    <source>
        <dbReference type="ARBA" id="ARBA00011044"/>
    </source>
</evidence>
<protein>
    <submittedName>
        <fullName evidence="11">IS200/IS605 family element transposase accessory protein TnpB</fullName>
    </submittedName>
</protein>
<reference evidence="11 12" key="1">
    <citation type="journal article" date="2020" name="ISME J.">
        <title>Comparative genomics reveals insights into cyanobacterial evolution and habitat adaptation.</title>
        <authorList>
            <person name="Chen M.Y."/>
            <person name="Teng W.K."/>
            <person name="Zhao L."/>
            <person name="Hu C.X."/>
            <person name="Zhou Y.K."/>
            <person name="Han B.P."/>
            <person name="Song L.R."/>
            <person name="Shu W.S."/>
        </authorList>
    </citation>
    <scope>NUCLEOTIDE SEQUENCE [LARGE SCALE GENOMIC DNA]</scope>
    <source>
        <strain evidence="11 12">FACHB-119</strain>
    </source>
</reference>
<proteinExistence type="inferred from homology"/>
<dbReference type="InterPro" id="IPR021027">
    <property type="entry name" value="Transposase_put_HTH"/>
</dbReference>